<dbReference type="RefSeq" id="WP_145017970.1">
    <property type="nucleotide sequence ID" value="NZ_VLLN01000003.1"/>
</dbReference>
<reference evidence="1 2" key="1">
    <citation type="submission" date="2019-07" db="EMBL/GenBank/DDBJ databases">
        <title>Genomic Encyclopedia of Archaeal and Bacterial Type Strains, Phase II (KMG-II): from individual species to whole genera.</title>
        <authorList>
            <person name="Goeker M."/>
        </authorList>
    </citation>
    <scope>NUCLEOTIDE SEQUENCE [LARGE SCALE GENOMIC DNA]</scope>
    <source>
        <strain evidence="1 2">ATCC BAA-1139</strain>
    </source>
</reference>
<proteinExistence type="predicted"/>
<protein>
    <submittedName>
        <fullName evidence="1">Putative repeat protein (TIGR04076 family)</fullName>
    </submittedName>
</protein>
<dbReference type="EMBL" id="VLLN01000003">
    <property type="protein sequence ID" value="TWJ32636.1"/>
    <property type="molecule type" value="Genomic_DNA"/>
</dbReference>
<name>A0A562WR58_9BACT</name>
<gene>
    <name evidence="1" type="ORF">JN12_00610</name>
</gene>
<sequence length="116" mass="12839">MRTGGRAEPGKELRLRRALIMRMEPDQRVRIEVVSSECPLMKEGATVYLNGPLIDYERSAPVCVSALVGIYPWVMTARFGIESEKLGHTPAGYRLCCPDKLVEFSITACTESGAHP</sequence>
<dbReference type="AlphaFoldDB" id="A0A562WR58"/>
<dbReference type="OrthoDB" id="5432414at2"/>
<dbReference type="InterPro" id="IPR023811">
    <property type="entry name" value="CHP04076"/>
</dbReference>
<dbReference type="Proteomes" id="UP000319449">
    <property type="component" value="Unassembled WGS sequence"/>
</dbReference>
<organism evidence="1 2">
    <name type="scientific">Geobacter argillaceus</name>
    <dbReference type="NCBI Taxonomy" id="345631"/>
    <lineage>
        <taxon>Bacteria</taxon>
        <taxon>Pseudomonadati</taxon>
        <taxon>Thermodesulfobacteriota</taxon>
        <taxon>Desulfuromonadia</taxon>
        <taxon>Geobacterales</taxon>
        <taxon>Geobacteraceae</taxon>
        <taxon>Geobacter</taxon>
    </lineage>
</organism>
<dbReference type="NCBIfam" id="TIGR04076">
    <property type="entry name" value="TIGR04076 family protein"/>
    <property type="match status" value="1"/>
</dbReference>
<accession>A0A562WR58</accession>
<evidence type="ECO:0000313" key="1">
    <source>
        <dbReference type="EMBL" id="TWJ32636.1"/>
    </source>
</evidence>
<comment type="caution">
    <text evidence="1">The sequence shown here is derived from an EMBL/GenBank/DDBJ whole genome shotgun (WGS) entry which is preliminary data.</text>
</comment>
<evidence type="ECO:0000313" key="2">
    <source>
        <dbReference type="Proteomes" id="UP000319449"/>
    </source>
</evidence>
<keyword evidence="2" id="KW-1185">Reference proteome</keyword>